<dbReference type="InterPro" id="IPR001947">
    <property type="entry name" value="Scorpion_toxinS_K_inh"/>
</dbReference>
<feature type="signal peptide" evidence="3">
    <location>
        <begin position="1"/>
        <end position="20"/>
    </location>
</feature>
<keyword evidence="2" id="KW-0964">Secreted</keyword>
<dbReference type="Pfam" id="PF00451">
    <property type="entry name" value="Toxin_2"/>
    <property type="match status" value="1"/>
</dbReference>
<dbReference type="PROSITE" id="PS01138">
    <property type="entry name" value="SCORP_SHORT_TOXIN"/>
    <property type="match status" value="1"/>
</dbReference>
<evidence type="ECO:0000313" key="4">
    <source>
        <dbReference type="EMBL" id="ACD11818.1"/>
    </source>
</evidence>
<proteinExistence type="evidence at transcript level"/>
<evidence type="ECO:0000256" key="3">
    <source>
        <dbReference type="SAM" id="SignalP"/>
    </source>
</evidence>
<accession>A0A0U1SA71</accession>
<reference evidence="4" key="1">
    <citation type="submission" date="2007-10" db="EMBL/GenBank/DDBJ databases">
        <title>Classification and functional annotation of ESTs from venom glands of Isometrus maculatus.</title>
        <authorList>
            <person name="Li W."/>
            <person name="Ma Y."/>
            <person name="Zhao R."/>
            <person name="Cao Z."/>
        </authorList>
    </citation>
    <scope>NUCLEOTIDE SEQUENCE</scope>
    <source>
        <tissue evidence="4">Venom gland</tissue>
    </source>
</reference>
<feature type="chain" id="PRO_5006829172" evidence="3">
    <location>
        <begin position="21"/>
        <end position="56"/>
    </location>
</feature>
<comment type="subcellular location">
    <subcellularLocation>
        <location evidence="1">Secreted</location>
    </subcellularLocation>
</comment>
<dbReference type="GO" id="GO:0008200">
    <property type="term" value="F:ion channel inhibitor activity"/>
    <property type="evidence" value="ECO:0007669"/>
    <property type="project" value="InterPro"/>
</dbReference>
<dbReference type="Gene3D" id="3.30.30.10">
    <property type="entry name" value="Knottin, scorpion toxin-like"/>
    <property type="match status" value="1"/>
</dbReference>
<dbReference type="EMBL" id="EU252230">
    <property type="protein sequence ID" value="ACD11818.1"/>
    <property type="molecule type" value="mRNA"/>
</dbReference>
<dbReference type="GO" id="GO:0005576">
    <property type="term" value="C:extracellular region"/>
    <property type="evidence" value="ECO:0007669"/>
    <property type="project" value="UniProtKB-SubCell"/>
</dbReference>
<name>A0A0U1SA71_ISOMC</name>
<dbReference type="PROSITE" id="PS51257">
    <property type="entry name" value="PROKAR_LIPOPROTEIN"/>
    <property type="match status" value="1"/>
</dbReference>
<sequence length="56" mass="6075">MKTFFMAILILLALAVILETFPGNMVAASCGDCNKKCRAKGDRSGKCINSKCKCYP</sequence>
<dbReference type="AlphaFoldDB" id="A0A0U1SA71"/>
<keyword evidence="3" id="KW-0732">Signal</keyword>
<dbReference type="InterPro" id="IPR036574">
    <property type="entry name" value="Scorpion_toxin-like_sf"/>
</dbReference>
<dbReference type="SUPFAM" id="SSF57095">
    <property type="entry name" value="Scorpion toxin-like"/>
    <property type="match status" value="1"/>
</dbReference>
<protein>
    <submittedName>
        <fullName evidence="4">Uncharacterized protein</fullName>
    </submittedName>
</protein>
<evidence type="ECO:0000256" key="1">
    <source>
        <dbReference type="ARBA" id="ARBA00004613"/>
    </source>
</evidence>
<organism evidence="4">
    <name type="scientific">Isometrus maculatus</name>
    <name type="common">Lesser brown scorpion</name>
    <name type="synonym">Scorpio maculatus</name>
    <dbReference type="NCBI Taxonomy" id="497827"/>
    <lineage>
        <taxon>Eukaryota</taxon>
        <taxon>Metazoa</taxon>
        <taxon>Ecdysozoa</taxon>
        <taxon>Arthropoda</taxon>
        <taxon>Chelicerata</taxon>
        <taxon>Arachnida</taxon>
        <taxon>Scorpiones</taxon>
        <taxon>Buthida</taxon>
        <taxon>Buthoidea</taxon>
        <taxon>Buthidae</taxon>
        <taxon>Isometrus</taxon>
    </lineage>
</organism>
<evidence type="ECO:0000256" key="2">
    <source>
        <dbReference type="ARBA" id="ARBA00022525"/>
    </source>
</evidence>